<feature type="transmembrane region" description="Helical" evidence="1">
    <location>
        <begin position="36"/>
        <end position="55"/>
    </location>
</feature>
<evidence type="ECO:0000313" key="3">
    <source>
        <dbReference type="Proteomes" id="UP000257136"/>
    </source>
</evidence>
<gene>
    <name evidence="2" type="ORF">C8P67_1022</name>
</gene>
<protein>
    <submittedName>
        <fullName evidence="2">Uncharacterized protein</fullName>
    </submittedName>
</protein>
<feature type="transmembrane region" description="Helical" evidence="1">
    <location>
        <begin position="7"/>
        <end position="30"/>
    </location>
</feature>
<name>A0A3E0ERB0_9FLAO</name>
<keyword evidence="1" id="KW-0812">Transmembrane</keyword>
<evidence type="ECO:0000313" key="2">
    <source>
        <dbReference type="EMBL" id="REH00758.1"/>
    </source>
</evidence>
<dbReference type="Proteomes" id="UP000257136">
    <property type="component" value="Unassembled WGS sequence"/>
</dbReference>
<dbReference type="AlphaFoldDB" id="A0A3E0ERB0"/>
<sequence length="124" mass="14365">MKRILAFGFLNSIIQTVFYSFLLALVYITITPNQKLVIGTIFPFIILAFFIIVLIQNVLTSIFNRKIFTWIFFILSIGLFSLPIFNPFRILLSLLFCLLIVLILLIPRFIKKNFGAIEMENGKL</sequence>
<keyword evidence="3" id="KW-1185">Reference proteome</keyword>
<evidence type="ECO:0000256" key="1">
    <source>
        <dbReference type="SAM" id="Phobius"/>
    </source>
</evidence>
<dbReference type="EMBL" id="QUNI01000002">
    <property type="protein sequence ID" value="REH00758.1"/>
    <property type="molecule type" value="Genomic_DNA"/>
</dbReference>
<keyword evidence="1" id="KW-1133">Transmembrane helix</keyword>
<keyword evidence="1" id="KW-0472">Membrane</keyword>
<accession>A0A3E0ERB0</accession>
<feature type="transmembrane region" description="Helical" evidence="1">
    <location>
        <begin position="67"/>
        <end position="85"/>
    </location>
</feature>
<feature type="transmembrane region" description="Helical" evidence="1">
    <location>
        <begin position="91"/>
        <end position="110"/>
    </location>
</feature>
<reference evidence="2 3" key="1">
    <citation type="submission" date="2018-08" db="EMBL/GenBank/DDBJ databases">
        <title>Genomic Encyclopedia of Archaeal and Bacterial Type Strains, Phase II (KMG-II): from individual species to whole genera.</title>
        <authorList>
            <person name="Goeker M."/>
        </authorList>
    </citation>
    <scope>NUCLEOTIDE SEQUENCE [LARGE SCALE GENOMIC DNA]</scope>
    <source>
        <strain evidence="2 3">DSM 100880</strain>
    </source>
</reference>
<organism evidence="2 3">
    <name type="scientific">Flavobacterium aquicola</name>
    <dbReference type="NCBI Taxonomy" id="1682742"/>
    <lineage>
        <taxon>Bacteria</taxon>
        <taxon>Pseudomonadati</taxon>
        <taxon>Bacteroidota</taxon>
        <taxon>Flavobacteriia</taxon>
        <taxon>Flavobacteriales</taxon>
        <taxon>Flavobacteriaceae</taxon>
        <taxon>Flavobacterium</taxon>
    </lineage>
</organism>
<comment type="caution">
    <text evidence="2">The sequence shown here is derived from an EMBL/GenBank/DDBJ whole genome shotgun (WGS) entry which is preliminary data.</text>
</comment>
<proteinExistence type="predicted"/>